<dbReference type="EMBL" id="CADCXU010024286">
    <property type="protein sequence ID" value="CAB0011833.1"/>
    <property type="molecule type" value="Genomic_DNA"/>
</dbReference>
<accession>A0A6H5H6E4</accession>
<gene>
    <name evidence="1" type="ORF">NTEN_LOCUS16720</name>
</gene>
<dbReference type="AlphaFoldDB" id="A0A6H5H6E4"/>
<evidence type="ECO:0000313" key="1">
    <source>
        <dbReference type="EMBL" id="CAB0011833.1"/>
    </source>
</evidence>
<proteinExistence type="predicted"/>
<protein>
    <submittedName>
        <fullName evidence="1">Uncharacterized protein</fullName>
    </submittedName>
</protein>
<organism evidence="1 2">
    <name type="scientific">Nesidiocoris tenuis</name>
    <dbReference type="NCBI Taxonomy" id="355587"/>
    <lineage>
        <taxon>Eukaryota</taxon>
        <taxon>Metazoa</taxon>
        <taxon>Ecdysozoa</taxon>
        <taxon>Arthropoda</taxon>
        <taxon>Hexapoda</taxon>
        <taxon>Insecta</taxon>
        <taxon>Pterygota</taxon>
        <taxon>Neoptera</taxon>
        <taxon>Paraneoptera</taxon>
        <taxon>Hemiptera</taxon>
        <taxon>Heteroptera</taxon>
        <taxon>Panheteroptera</taxon>
        <taxon>Cimicomorpha</taxon>
        <taxon>Miridae</taxon>
        <taxon>Dicyphina</taxon>
        <taxon>Nesidiocoris</taxon>
    </lineage>
</organism>
<keyword evidence="2" id="KW-1185">Reference proteome</keyword>
<dbReference type="Proteomes" id="UP000479000">
    <property type="component" value="Unassembled WGS sequence"/>
</dbReference>
<feature type="non-terminal residue" evidence="1">
    <location>
        <position position="80"/>
    </location>
</feature>
<name>A0A6H5H6E4_9HEMI</name>
<evidence type="ECO:0000313" key="2">
    <source>
        <dbReference type="Proteomes" id="UP000479000"/>
    </source>
</evidence>
<sequence>MRFKAFEDYEEVLLKRLTTTQRLEELHGKKRMANIKKQEIEYGRRLRRMRSRIDDDFFGDASSSIIDMPLVDLDAPVISK</sequence>
<reference evidence="1 2" key="1">
    <citation type="submission" date="2020-02" db="EMBL/GenBank/DDBJ databases">
        <authorList>
            <person name="Ferguson B K."/>
        </authorList>
    </citation>
    <scope>NUCLEOTIDE SEQUENCE [LARGE SCALE GENOMIC DNA]</scope>
</reference>